<dbReference type="InterPro" id="IPR044068">
    <property type="entry name" value="CB"/>
</dbReference>
<dbReference type="Pfam" id="PF13495">
    <property type="entry name" value="Phage_int_SAM_4"/>
    <property type="match status" value="1"/>
</dbReference>
<sequence length="53" mass="5947">MYCYLIRHFIRFHGVRHPASMGGSEVRAFLKHLAVEHKVAAATQNQALKLGKG</sequence>
<name>A0ABS6ZM25_9GAMM</name>
<keyword evidence="6" id="KW-1185">Reference proteome</keyword>
<evidence type="ECO:0000256" key="2">
    <source>
        <dbReference type="ARBA" id="ARBA00023125"/>
    </source>
</evidence>
<dbReference type="PROSITE" id="PS51900">
    <property type="entry name" value="CB"/>
    <property type="match status" value="1"/>
</dbReference>
<comment type="caution">
    <text evidence="5">The sequence shown here is derived from an EMBL/GenBank/DDBJ whole genome shotgun (WGS) entry which is preliminary data.</text>
</comment>
<dbReference type="EMBL" id="JAHYCA010000002">
    <property type="protein sequence ID" value="MBW6391113.1"/>
    <property type="molecule type" value="Genomic_DNA"/>
</dbReference>
<evidence type="ECO:0000256" key="3">
    <source>
        <dbReference type="PROSITE-ProRule" id="PRU01248"/>
    </source>
</evidence>
<accession>A0ABS6ZM25</accession>
<dbReference type="Gene3D" id="1.10.150.130">
    <property type="match status" value="1"/>
</dbReference>
<dbReference type="Proteomes" id="UP000769617">
    <property type="component" value="Unassembled WGS sequence"/>
</dbReference>
<evidence type="ECO:0000313" key="5">
    <source>
        <dbReference type="EMBL" id="MBW6391113.1"/>
    </source>
</evidence>
<gene>
    <name evidence="5" type="ORF">KPL81_08080</name>
</gene>
<reference evidence="5 6" key="1">
    <citation type="submission" date="2021-07" db="EMBL/GenBank/DDBJ databases">
        <authorList>
            <person name="So Y."/>
        </authorList>
    </citation>
    <scope>NUCLEOTIDE SEQUENCE [LARGE SCALE GENOMIC DNA]</scope>
    <source>
        <strain evidence="5 6">Y3S6</strain>
    </source>
</reference>
<dbReference type="InterPro" id="IPR010998">
    <property type="entry name" value="Integrase_recombinase_N"/>
</dbReference>
<dbReference type="InterPro" id="IPR004107">
    <property type="entry name" value="Integrase_SAM-like_N"/>
</dbReference>
<organism evidence="5 6">
    <name type="scientific">Billgrantia antri</name>
    <dbReference type="NCBI Taxonomy" id="2846777"/>
    <lineage>
        <taxon>Bacteria</taxon>
        <taxon>Pseudomonadati</taxon>
        <taxon>Pseudomonadota</taxon>
        <taxon>Gammaproteobacteria</taxon>
        <taxon>Oceanospirillales</taxon>
        <taxon>Halomonadaceae</taxon>
        <taxon>Billgrantia</taxon>
    </lineage>
</organism>
<keyword evidence="1" id="KW-0229">DNA integration</keyword>
<feature type="domain" description="Core-binding (CB)" evidence="4">
    <location>
        <begin position="1"/>
        <end position="53"/>
    </location>
</feature>
<evidence type="ECO:0000313" key="6">
    <source>
        <dbReference type="Proteomes" id="UP000769617"/>
    </source>
</evidence>
<proteinExistence type="predicted"/>
<keyword evidence="2 3" id="KW-0238">DNA-binding</keyword>
<evidence type="ECO:0000256" key="1">
    <source>
        <dbReference type="ARBA" id="ARBA00022908"/>
    </source>
</evidence>
<evidence type="ECO:0000259" key="4">
    <source>
        <dbReference type="PROSITE" id="PS51900"/>
    </source>
</evidence>
<protein>
    <submittedName>
        <fullName evidence="5">Phage integrase N-terminal SAM-like domain-containing protein</fullName>
    </submittedName>
</protein>